<reference evidence="2" key="1">
    <citation type="submission" date="2022-06" db="EMBL/GenBank/DDBJ databases">
        <title>WGS of actinobacteria.</title>
        <authorList>
            <person name="Thawai C."/>
        </authorList>
    </citation>
    <scope>NUCLEOTIDE SEQUENCE</scope>
    <source>
        <strain evidence="2">DSM 42010</strain>
    </source>
</reference>
<evidence type="ECO:0000313" key="3">
    <source>
        <dbReference type="Proteomes" id="UP001142400"/>
    </source>
</evidence>
<dbReference type="PANTHER" id="PTHR34069">
    <property type="entry name" value="3-OXOACYL-[ACYL-CARRIER-PROTEIN] SYNTHASE 3"/>
    <property type="match status" value="1"/>
</dbReference>
<dbReference type="Gene3D" id="3.40.47.10">
    <property type="match status" value="1"/>
</dbReference>
<dbReference type="Proteomes" id="UP001142400">
    <property type="component" value="Unassembled WGS sequence"/>
</dbReference>
<dbReference type="GO" id="GO:0044550">
    <property type="term" value="P:secondary metabolite biosynthetic process"/>
    <property type="evidence" value="ECO:0007669"/>
    <property type="project" value="TreeGrafter"/>
</dbReference>
<dbReference type="PANTHER" id="PTHR34069:SF2">
    <property type="entry name" value="BETA-KETOACYL-[ACYL-CARRIER-PROTEIN] SYNTHASE III"/>
    <property type="match status" value="1"/>
</dbReference>
<dbReference type="AlphaFoldDB" id="A0A9X2LQF8"/>
<evidence type="ECO:0000313" key="2">
    <source>
        <dbReference type="EMBL" id="MCQ8827898.1"/>
    </source>
</evidence>
<dbReference type="GO" id="GO:0016747">
    <property type="term" value="F:acyltransferase activity, transferring groups other than amino-acyl groups"/>
    <property type="evidence" value="ECO:0007669"/>
    <property type="project" value="UniProtKB-ARBA"/>
</dbReference>
<protein>
    <submittedName>
        <fullName evidence="2">Uncharacterized protein</fullName>
    </submittedName>
</protein>
<keyword evidence="3" id="KW-1185">Reference proteome</keyword>
<accession>A0A9X2LQF8</accession>
<gene>
    <name evidence="2" type="ORF">NQU54_02045</name>
</gene>
<dbReference type="RefSeq" id="WP_257629458.1">
    <property type="nucleotide sequence ID" value="NZ_JANIIC010000002.1"/>
</dbReference>
<name>A0A9X2LQF8_STRMQ</name>
<sequence>MTEHPVRTPGGRPIGTLGTGSYPPAGTVSNELVAERAGTTPERISVKAGIHSRCYAADHEATSDPAVEAARAALADAGIRADQLGRIVVATSTPDHPRPATACPVRHRIGAPGAAVREHTQGTGQ</sequence>
<dbReference type="InterPro" id="IPR016039">
    <property type="entry name" value="Thiolase-like"/>
</dbReference>
<organism evidence="2 3">
    <name type="scientific">Streptomyces malaysiensis subsp. samsunensis</name>
    <dbReference type="NCBI Taxonomy" id="459658"/>
    <lineage>
        <taxon>Bacteria</taxon>
        <taxon>Bacillati</taxon>
        <taxon>Actinomycetota</taxon>
        <taxon>Actinomycetes</taxon>
        <taxon>Kitasatosporales</taxon>
        <taxon>Streptomycetaceae</taxon>
        <taxon>Streptomyces</taxon>
        <taxon>Streptomyces violaceusniger group</taxon>
    </lineage>
</organism>
<proteinExistence type="predicted"/>
<dbReference type="SUPFAM" id="SSF53901">
    <property type="entry name" value="Thiolase-like"/>
    <property type="match status" value="1"/>
</dbReference>
<evidence type="ECO:0000256" key="1">
    <source>
        <dbReference type="SAM" id="MobiDB-lite"/>
    </source>
</evidence>
<dbReference type="EMBL" id="JANIIC010000002">
    <property type="protein sequence ID" value="MCQ8827898.1"/>
    <property type="molecule type" value="Genomic_DNA"/>
</dbReference>
<feature type="region of interest" description="Disordered" evidence="1">
    <location>
        <begin position="1"/>
        <end position="28"/>
    </location>
</feature>
<comment type="caution">
    <text evidence="2">The sequence shown here is derived from an EMBL/GenBank/DDBJ whole genome shotgun (WGS) entry which is preliminary data.</text>
</comment>